<sequence>MQMGGQGKLNPSSVVSNIIENEADNKFSDVGLLINIKEHVLVPEHQVLTNEKTLLERYTLKETRILGKAGWGTLGLG</sequence>
<evidence type="ECO:0000313" key="3">
    <source>
        <dbReference type="Proteomes" id="UP000823388"/>
    </source>
</evidence>
<dbReference type="InterPro" id="IPR000783">
    <property type="entry name" value="RNA_pol_subH/Rpb5_C"/>
</dbReference>
<accession>A0A8T0N1N0</accession>
<dbReference type="EMBL" id="CM029054">
    <property type="protein sequence ID" value="KAG2542773.1"/>
    <property type="molecule type" value="Genomic_DNA"/>
</dbReference>
<reference evidence="2" key="1">
    <citation type="submission" date="2020-05" db="EMBL/GenBank/DDBJ databases">
        <title>WGS assembly of Panicum virgatum.</title>
        <authorList>
            <person name="Lovell J.T."/>
            <person name="Jenkins J."/>
            <person name="Shu S."/>
            <person name="Juenger T.E."/>
            <person name="Schmutz J."/>
        </authorList>
    </citation>
    <scope>NUCLEOTIDE SEQUENCE</scope>
    <source>
        <strain evidence="2">AP13</strain>
    </source>
</reference>
<gene>
    <name evidence="2" type="ORF">PVAP13_9NG661300</name>
</gene>
<dbReference type="Pfam" id="PF01191">
    <property type="entry name" value="RNA_pol_Rpb5_C"/>
    <property type="match status" value="1"/>
</dbReference>
<dbReference type="InterPro" id="IPR035913">
    <property type="entry name" value="RPB5-like_sf"/>
</dbReference>
<keyword evidence="3" id="KW-1185">Reference proteome</keyword>
<dbReference type="GO" id="GO:0003677">
    <property type="term" value="F:DNA binding"/>
    <property type="evidence" value="ECO:0007669"/>
    <property type="project" value="InterPro"/>
</dbReference>
<name>A0A8T0N1N0_PANVG</name>
<dbReference type="SUPFAM" id="SSF55287">
    <property type="entry name" value="RPB5-like RNA polymerase subunit"/>
    <property type="match status" value="1"/>
</dbReference>
<proteinExistence type="predicted"/>
<protein>
    <recommendedName>
        <fullName evidence="1">RNA polymerase subunit H/Rpb5 C-terminal domain-containing protein</fullName>
    </recommendedName>
</protein>
<organism evidence="2 3">
    <name type="scientific">Panicum virgatum</name>
    <name type="common">Blackwell switchgrass</name>
    <dbReference type="NCBI Taxonomy" id="38727"/>
    <lineage>
        <taxon>Eukaryota</taxon>
        <taxon>Viridiplantae</taxon>
        <taxon>Streptophyta</taxon>
        <taxon>Embryophyta</taxon>
        <taxon>Tracheophyta</taxon>
        <taxon>Spermatophyta</taxon>
        <taxon>Magnoliopsida</taxon>
        <taxon>Liliopsida</taxon>
        <taxon>Poales</taxon>
        <taxon>Poaceae</taxon>
        <taxon>PACMAD clade</taxon>
        <taxon>Panicoideae</taxon>
        <taxon>Panicodae</taxon>
        <taxon>Paniceae</taxon>
        <taxon>Panicinae</taxon>
        <taxon>Panicum</taxon>
        <taxon>Panicum sect. Hiantes</taxon>
    </lineage>
</organism>
<dbReference type="AlphaFoldDB" id="A0A8T0N1N0"/>
<dbReference type="GO" id="GO:0006351">
    <property type="term" value="P:DNA-templated transcription"/>
    <property type="evidence" value="ECO:0007669"/>
    <property type="project" value="InterPro"/>
</dbReference>
<feature type="domain" description="RNA polymerase subunit H/Rpb5 C-terminal" evidence="1">
    <location>
        <begin position="34"/>
        <end position="64"/>
    </location>
</feature>
<evidence type="ECO:0000259" key="1">
    <source>
        <dbReference type="Pfam" id="PF01191"/>
    </source>
</evidence>
<comment type="caution">
    <text evidence="2">The sequence shown here is derived from an EMBL/GenBank/DDBJ whole genome shotgun (WGS) entry which is preliminary data.</text>
</comment>
<dbReference type="Proteomes" id="UP000823388">
    <property type="component" value="Chromosome 9N"/>
</dbReference>
<dbReference type="GO" id="GO:0003899">
    <property type="term" value="F:DNA-directed RNA polymerase activity"/>
    <property type="evidence" value="ECO:0007669"/>
    <property type="project" value="InterPro"/>
</dbReference>
<evidence type="ECO:0000313" key="2">
    <source>
        <dbReference type="EMBL" id="KAG2542773.1"/>
    </source>
</evidence>